<gene>
    <name evidence="4" type="ORF">HND93_14570</name>
</gene>
<reference evidence="4 5" key="1">
    <citation type="submission" date="2020-05" db="EMBL/GenBank/DDBJ databases">
        <title>Azospirillum oleiclasticum sp. nov, a nitrogen-fixing and heavy crude oil-emulsifying bacterium isolated from the crude oil of Yumen Oilfield.</title>
        <authorList>
            <person name="Wu D."/>
            <person name="Cai M."/>
            <person name="Zhang X."/>
        </authorList>
    </citation>
    <scope>NUCLEOTIDE SEQUENCE [LARGE SCALE GENOMIC DNA]</scope>
    <source>
        <strain evidence="4 5">ROY-1-1-2</strain>
    </source>
</reference>
<evidence type="ECO:0000259" key="3">
    <source>
        <dbReference type="Pfam" id="PF00171"/>
    </source>
</evidence>
<dbReference type="InterPro" id="IPR050740">
    <property type="entry name" value="Aldehyde_DH_Superfamily"/>
</dbReference>
<dbReference type="InterPro" id="IPR016163">
    <property type="entry name" value="Ald_DH_C"/>
</dbReference>
<keyword evidence="5" id="KW-1185">Reference proteome</keyword>
<organism evidence="4 5">
    <name type="scientific">Azospirillum oleiclasticum</name>
    <dbReference type="NCBI Taxonomy" id="2735135"/>
    <lineage>
        <taxon>Bacteria</taxon>
        <taxon>Pseudomonadati</taxon>
        <taxon>Pseudomonadota</taxon>
        <taxon>Alphaproteobacteria</taxon>
        <taxon>Rhodospirillales</taxon>
        <taxon>Azospirillaceae</taxon>
        <taxon>Azospirillum</taxon>
    </lineage>
</organism>
<dbReference type="InterPro" id="IPR016162">
    <property type="entry name" value="Ald_DH_N"/>
</dbReference>
<feature type="domain" description="Aldehyde dehydrogenase" evidence="3">
    <location>
        <begin position="27"/>
        <end position="485"/>
    </location>
</feature>
<dbReference type="SUPFAM" id="SSF53720">
    <property type="entry name" value="ALDH-like"/>
    <property type="match status" value="1"/>
</dbReference>
<comment type="similarity">
    <text evidence="1">Belongs to the aldehyde dehydrogenase family.</text>
</comment>
<dbReference type="CDD" id="cd07103">
    <property type="entry name" value="ALDH_F5_SSADH_GabD"/>
    <property type="match status" value="1"/>
</dbReference>
<dbReference type="InterPro" id="IPR016161">
    <property type="entry name" value="Ald_DH/histidinol_DH"/>
</dbReference>
<dbReference type="Gene3D" id="3.40.309.10">
    <property type="entry name" value="Aldehyde Dehydrogenase, Chain A, domain 2"/>
    <property type="match status" value="1"/>
</dbReference>
<dbReference type="RefSeq" id="WP_180282716.1">
    <property type="nucleotide sequence ID" value="NZ_JABFDB010000010.1"/>
</dbReference>
<dbReference type="PANTHER" id="PTHR43353:SF5">
    <property type="entry name" value="SUCCINATE-SEMIALDEHYDE DEHYDROGENASE, MITOCHONDRIAL"/>
    <property type="match status" value="1"/>
</dbReference>
<name>A0ABX2TAY1_9PROT</name>
<evidence type="ECO:0000256" key="1">
    <source>
        <dbReference type="ARBA" id="ARBA00009986"/>
    </source>
</evidence>
<dbReference type="InterPro" id="IPR015590">
    <property type="entry name" value="Aldehyde_DH_dom"/>
</dbReference>
<accession>A0ABX2TAY1</accession>
<dbReference type="PANTHER" id="PTHR43353">
    <property type="entry name" value="SUCCINATE-SEMIALDEHYDE DEHYDROGENASE, MITOCHONDRIAL"/>
    <property type="match status" value="1"/>
</dbReference>
<evidence type="ECO:0000313" key="4">
    <source>
        <dbReference type="EMBL" id="NYZ20935.1"/>
    </source>
</evidence>
<dbReference type="Proteomes" id="UP000584642">
    <property type="component" value="Unassembled WGS sequence"/>
</dbReference>
<dbReference type="InterPro" id="IPR016160">
    <property type="entry name" value="Ald_DH_CS_CYS"/>
</dbReference>
<evidence type="ECO:0000313" key="5">
    <source>
        <dbReference type="Proteomes" id="UP000584642"/>
    </source>
</evidence>
<dbReference type="Pfam" id="PF00171">
    <property type="entry name" value="Aldedh"/>
    <property type="match status" value="1"/>
</dbReference>
<dbReference type="Gene3D" id="3.40.605.10">
    <property type="entry name" value="Aldehyde Dehydrogenase, Chain A, domain 1"/>
    <property type="match status" value="1"/>
</dbReference>
<proteinExistence type="inferred from homology"/>
<evidence type="ECO:0000256" key="2">
    <source>
        <dbReference type="ARBA" id="ARBA00023002"/>
    </source>
</evidence>
<keyword evidence="2" id="KW-0560">Oxidoreductase</keyword>
<sequence>MTQTHSAGADAGADGYPRLGLFIAGAWSEGTGGRSEPVINPATGGTLGLLPHAGTADLERAATAAAAAFERWSRTPALERKRVLNRAAALLRQRIDAVARILTLEQGKTLAESRGELAAAADIFEWYGDEAVRLYGRLVPSRLPNTEHRVVREPIGPVAAFCPWNFPALTPARKIAGALAAGCSIVLKAAEETPGTAMALVEACRDAGLPDGVLNLVFGNPAEVSEFLIPHPAIAKVSFTGSIPVGRRLAAMAADGVKPCTLELGGHAPVVVYDDCDLDEVVPMLAGAKYRNAGQVCIAPSRFFVHGAVYERFIDRFAAHAAAIAVGDGLDPATGMGPMANARRVAAMERLVGDAQERGHAVVTGGGRAGNRGFFWQPTVVRASDDDSLLMTEEPFGPVAPIARFDDDADLVRRANRLPFGLAAYAFTGSRSRARWIGQALKAGMVGVNSLAVSLAETPFGGVKQSGYGSEGGTEGLDSYLVTKLITETVPGP</sequence>
<comment type="caution">
    <text evidence="4">The sequence shown here is derived from an EMBL/GenBank/DDBJ whole genome shotgun (WGS) entry which is preliminary data.</text>
</comment>
<dbReference type="EMBL" id="JABFDB010000010">
    <property type="protein sequence ID" value="NYZ20935.1"/>
    <property type="molecule type" value="Genomic_DNA"/>
</dbReference>
<protein>
    <submittedName>
        <fullName evidence="4">NAD-dependent succinate-semialdehyde dehydrogenase</fullName>
    </submittedName>
</protein>
<dbReference type="PROSITE" id="PS00070">
    <property type="entry name" value="ALDEHYDE_DEHYDR_CYS"/>
    <property type="match status" value="1"/>
</dbReference>